<dbReference type="Proteomes" id="UP000557307">
    <property type="component" value="Unassembled WGS sequence"/>
</dbReference>
<dbReference type="InterPro" id="IPR003838">
    <property type="entry name" value="ABC3_permease_C"/>
</dbReference>
<dbReference type="AlphaFoldDB" id="A0A840TGZ4"/>
<evidence type="ECO:0000256" key="2">
    <source>
        <dbReference type="ARBA" id="ARBA00022475"/>
    </source>
</evidence>
<evidence type="ECO:0000256" key="1">
    <source>
        <dbReference type="ARBA" id="ARBA00004651"/>
    </source>
</evidence>
<feature type="transmembrane region" description="Helical" evidence="6">
    <location>
        <begin position="840"/>
        <end position="867"/>
    </location>
</feature>
<dbReference type="EMBL" id="JACHGF010000002">
    <property type="protein sequence ID" value="MBB5283416.1"/>
    <property type="molecule type" value="Genomic_DNA"/>
</dbReference>
<evidence type="ECO:0000256" key="5">
    <source>
        <dbReference type="ARBA" id="ARBA00023136"/>
    </source>
</evidence>
<feature type="transmembrane region" description="Helical" evidence="6">
    <location>
        <begin position="408"/>
        <end position="434"/>
    </location>
</feature>
<dbReference type="PANTHER" id="PTHR30572:SF18">
    <property type="entry name" value="ABC-TYPE MACROLIDE FAMILY EXPORT SYSTEM PERMEASE COMPONENT 2"/>
    <property type="match status" value="1"/>
</dbReference>
<name>A0A840TGZ4_9BACT</name>
<feature type="transmembrane region" description="Helical" evidence="6">
    <location>
        <begin position="98"/>
        <end position="119"/>
    </location>
</feature>
<gene>
    <name evidence="9" type="ORF">HNQ92_001542</name>
</gene>
<dbReference type="RefSeq" id="WP_184172789.1">
    <property type="nucleotide sequence ID" value="NZ_JACHGF010000002.1"/>
</dbReference>
<feature type="transmembrane region" description="Helical" evidence="6">
    <location>
        <begin position="496"/>
        <end position="520"/>
    </location>
</feature>
<feature type="transmembrane region" description="Helical" evidence="6">
    <location>
        <begin position="757"/>
        <end position="778"/>
    </location>
</feature>
<evidence type="ECO:0000259" key="8">
    <source>
        <dbReference type="Pfam" id="PF12704"/>
    </source>
</evidence>
<keyword evidence="5 6" id="KW-0472">Membrane</keyword>
<comment type="caution">
    <text evidence="9">The sequence shown here is derived from an EMBL/GenBank/DDBJ whole genome shotgun (WGS) entry which is preliminary data.</text>
</comment>
<feature type="transmembrane region" description="Helical" evidence="6">
    <location>
        <begin position="806"/>
        <end position="825"/>
    </location>
</feature>
<keyword evidence="10" id="KW-1185">Reference proteome</keyword>
<evidence type="ECO:0000256" key="6">
    <source>
        <dbReference type="SAM" id="Phobius"/>
    </source>
</evidence>
<dbReference type="InterPro" id="IPR047699">
    <property type="entry name" value="Permease_put_prefix"/>
</dbReference>
<keyword evidence="2" id="KW-1003">Cell membrane</keyword>
<dbReference type="Pfam" id="PF12704">
    <property type="entry name" value="MacB_PCD"/>
    <property type="match status" value="1"/>
</dbReference>
<feature type="domain" description="MacB-like periplasmic core" evidence="8">
    <location>
        <begin position="97"/>
        <end position="315"/>
    </location>
</feature>
<feature type="domain" description="ABC3 transporter permease C-terminal" evidence="7">
    <location>
        <begin position="760"/>
        <end position="870"/>
    </location>
</feature>
<evidence type="ECO:0000313" key="10">
    <source>
        <dbReference type="Proteomes" id="UP000557307"/>
    </source>
</evidence>
<keyword evidence="4 6" id="KW-1133">Transmembrane helix</keyword>
<feature type="domain" description="ABC3 transporter permease C-terminal" evidence="7">
    <location>
        <begin position="363"/>
        <end position="480"/>
    </location>
</feature>
<evidence type="ECO:0000256" key="3">
    <source>
        <dbReference type="ARBA" id="ARBA00022692"/>
    </source>
</evidence>
<dbReference type="GO" id="GO:0022857">
    <property type="term" value="F:transmembrane transporter activity"/>
    <property type="evidence" value="ECO:0007669"/>
    <property type="project" value="TreeGrafter"/>
</dbReference>
<evidence type="ECO:0000313" key="9">
    <source>
        <dbReference type="EMBL" id="MBB5283416.1"/>
    </source>
</evidence>
<reference evidence="9 10" key="1">
    <citation type="submission" date="2020-08" db="EMBL/GenBank/DDBJ databases">
        <title>Genomic Encyclopedia of Type Strains, Phase IV (KMG-IV): sequencing the most valuable type-strain genomes for metagenomic binning, comparative biology and taxonomic classification.</title>
        <authorList>
            <person name="Goeker M."/>
        </authorList>
    </citation>
    <scope>NUCLEOTIDE SEQUENCE [LARGE SCALE GENOMIC DNA]</scope>
    <source>
        <strain evidence="9 10">DSM 105074</strain>
    </source>
</reference>
<comment type="subcellular location">
    <subcellularLocation>
        <location evidence="1">Cell membrane</location>
        <topology evidence="1">Multi-pass membrane protein</topology>
    </subcellularLocation>
</comment>
<evidence type="ECO:0000256" key="4">
    <source>
        <dbReference type="ARBA" id="ARBA00022989"/>
    </source>
</evidence>
<dbReference type="InterPro" id="IPR050250">
    <property type="entry name" value="Macrolide_Exporter_MacB"/>
</dbReference>
<feature type="transmembrane region" description="Helical" evidence="6">
    <location>
        <begin position="454"/>
        <end position="475"/>
    </location>
</feature>
<accession>A0A840TGZ4</accession>
<feature type="transmembrane region" description="Helical" evidence="6">
    <location>
        <begin position="357"/>
        <end position="379"/>
    </location>
</feature>
<dbReference type="PANTHER" id="PTHR30572">
    <property type="entry name" value="MEMBRANE COMPONENT OF TRANSPORTER-RELATED"/>
    <property type="match status" value="1"/>
</dbReference>
<dbReference type="NCBIfam" id="NF038404">
    <property type="entry name" value="perm_prefix_2"/>
    <property type="match status" value="1"/>
</dbReference>
<sequence length="877" mass="98672">MKTPPPPRWLDRLLNWLVAPHLREEVLGDLHERYARRVRRLGERQARSGYWREVLAYLRPRFIKRQPNEYPQPNPIAMLTTYLKIAWRNIRFSKTFSLINGFGLTLGISCSLLVFLVIMHETSYDRQHKNADRIFRVETMNKNYATPHAGTYTELSSVLKEAPEFEAVVPIWNEWGRGLSIPASGDSFKERIAFVDPAIFQLLDYRWVAGDAPSALSQPNRVVLTESYAKKFFGTTDAIGKTIRYDNSQDLQVAGVLEDYPVTTNFPFDVLVSFPTLKRVNPGYDSHGWTGFGDNHQIYVLLKSAFQPQQLAKRFHDIQVKYQKDPKTVENQQFVLNPLSEVHYAYNLSGRQANPKLLRMLGLIGVFVLLIACINFINLTTAQTLKRAKEIGVRKAVGSSRGSLMIQFMAEAGLVTFLASLTSVVIAWLLLPFIASLMGLPLHTTDLFTWKTGAFLVAILGLTTLLTGAYPAFRLSGMPPIWALKSNKLPQGERRISLRQGLVVVQFTISMILMSCALFTNRQVSFFQQADLGFNKNAIITVSLPENQPEKLRSLRVQLMESPQIKEVSYSFNSASAESNWMQGIQYRENAEIKEVRTQIKMGDAHFLDTYCIQLLAGEKLQDADTLSALPKVLVNEIFLQRVGISNPEAALGQKVYFGDGSQLAIIKGVVKNFHVNSLHQKIDPTLIQVVPNHFYQAGIKLQSEKPTPQAIQTALTTLVKAWKTTFPHEVFEYKFLDDTLAQAYHNEARTVQLIEASTLVAILIACLGLFGLATFTAEQRTKEIGVRKVLGASVASLVSLITKDFLKLVLLAGFIAAPIAWYAMRQWLQNFEFKTEINGWVFALTVLLMGSIALATVSFQAIRAALMNPVKSLRSE</sequence>
<evidence type="ECO:0000259" key="7">
    <source>
        <dbReference type="Pfam" id="PF02687"/>
    </source>
</evidence>
<proteinExistence type="predicted"/>
<dbReference type="GO" id="GO:0005886">
    <property type="term" value="C:plasma membrane"/>
    <property type="evidence" value="ECO:0007669"/>
    <property type="project" value="UniProtKB-SubCell"/>
</dbReference>
<organism evidence="9 10">
    <name type="scientific">Rhabdobacter roseus</name>
    <dbReference type="NCBI Taxonomy" id="1655419"/>
    <lineage>
        <taxon>Bacteria</taxon>
        <taxon>Pseudomonadati</taxon>
        <taxon>Bacteroidota</taxon>
        <taxon>Cytophagia</taxon>
        <taxon>Cytophagales</taxon>
        <taxon>Cytophagaceae</taxon>
        <taxon>Rhabdobacter</taxon>
    </lineage>
</organism>
<dbReference type="Pfam" id="PF02687">
    <property type="entry name" value="FtsX"/>
    <property type="match status" value="2"/>
</dbReference>
<dbReference type="InterPro" id="IPR025857">
    <property type="entry name" value="MacB_PCD"/>
</dbReference>
<protein>
    <submittedName>
        <fullName evidence="9">Putative ABC transport system permease protein</fullName>
    </submittedName>
</protein>
<keyword evidence="3 6" id="KW-0812">Transmembrane</keyword>